<evidence type="ECO:0000256" key="6">
    <source>
        <dbReference type="ARBA" id="ARBA00011738"/>
    </source>
</evidence>
<keyword evidence="8" id="KW-0285">Flavoprotein</keyword>
<comment type="catalytic activity">
    <reaction evidence="13">
        <text>pyridoxine 5'-phosphate + O2 = pyridoxal 5'-phosphate + H2O2</text>
        <dbReference type="Rhea" id="RHEA:15149"/>
        <dbReference type="ChEBI" id="CHEBI:15379"/>
        <dbReference type="ChEBI" id="CHEBI:16240"/>
        <dbReference type="ChEBI" id="CHEBI:58589"/>
        <dbReference type="ChEBI" id="CHEBI:597326"/>
        <dbReference type="EC" id="1.4.3.5"/>
    </reaction>
    <physiologicalReaction direction="left-to-right" evidence="13">
        <dbReference type="Rhea" id="RHEA:15150"/>
    </physiologicalReaction>
</comment>
<dbReference type="InterPro" id="IPR011576">
    <property type="entry name" value="Pyridox_Oxase_N"/>
</dbReference>
<keyword evidence="10" id="KW-0560">Oxidoreductase</keyword>
<feature type="domain" description="Pyridoxamine 5'-phosphate oxidase N-terminal" evidence="16">
    <location>
        <begin position="43"/>
        <end position="158"/>
    </location>
</feature>
<accession>A0A448XHA2</accession>
<evidence type="ECO:0000313" key="17">
    <source>
        <dbReference type="EMBL" id="VEL36707.1"/>
    </source>
</evidence>
<dbReference type="Proteomes" id="UP000784294">
    <property type="component" value="Unassembled WGS sequence"/>
</dbReference>
<dbReference type="PANTHER" id="PTHR10851:SF0">
    <property type="entry name" value="PYRIDOXINE-5'-PHOSPHATE OXIDASE"/>
    <property type="match status" value="1"/>
</dbReference>
<dbReference type="PIRSF" id="PIRSF000190">
    <property type="entry name" value="Pyd_amn-ph_oxd"/>
    <property type="match status" value="1"/>
</dbReference>
<comment type="caution">
    <text evidence="17">The sequence shown here is derived from an EMBL/GenBank/DDBJ whole genome shotgun (WGS) entry which is preliminary data.</text>
</comment>
<dbReference type="OrthoDB" id="303614at2759"/>
<dbReference type="GO" id="GO:0010181">
    <property type="term" value="F:FMN binding"/>
    <property type="evidence" value="ECO:0007669"/>
    <property type="project" value="InterPro"/>
</dbReference>
<sequence>MALRIPYRTSGDTFDLINTVHKEPIGLFKQWFVGAVNCPSVYEANAMALATSTKSGVPSVRYVLLKGLDERGFHFYTNYESRKAKEMLENPCVGLVFYWEPLKRQIRIEGVASKLPTEYNDKYFSSRPRQSRISATVSCQSQPIPNREFLDDKCAELEKLYKDIEDVPRPSNW</sequence>
<proteinExistence type="inferred from homology"/>
<comment type="subunit">
    <text evidence="6">Homodimer.</text>
</comment>
<dbReference type="GO" id="GO:0008615">
    <property type="term" value="P:pyridoxine biosynthetic process"/>
    <property type="evidence" value="ECO:0007669"/>
    <property type="project" value="UniProtKB-KW"/>
</dbReference>
<dbReference type="PANTHER" id="PTHR10851">
    <property type="entry name" value="PYRIDOXINE-5-PHOSPHATE OXIDASE"/>
    <property type="match status" value="1"/>
</dbReference>
<evidence type="ECO:0000256" key="11">
    <source>
        <dbReference type="ARBA" id="ARBA00023096"/>
    </source>
</evidence>
<name>A0A448XHA2_9PLAT</name>
<dbReference type="SUPFAM" id="SSF50475">
    <property type="entry name" value="FMN-binding split barrel"/>
    <property type="match status" value="1"/>
</dbReference>
<dbReference type="Gene3D" id="2.30.110.10">
    <property type="entry name" value="Electron Transport, Fmn-binding Protein, Chain A"/>
    <property type="match status" value="1"/>
</dbReference>
<dbReference type="EC" id="1.4.3.5" evidence="7"/>
<gene>
    <name evidence="17" type="ORF">PXEA_LOCUS30147</name>
</gene>
<comment type="pathway">
    <text evidence="3">Cofactor metabolism; pyridoxal 5'-phosphate salvage; pyridoxal 5'-phosphate from pyridoxamine 5'-phosphate: step 1/1.</text>
</comment>
<evidence type="ECO:0000256" key="1">
    <source>
        <dbReference type="ARBA" id="ARBA00001917"/>
    </source>
</evidence>
<comment type="cofactor">
    <cofactor evidence="1">
        <name>FMN</name>
        <dbReference type="ChEBI" id="CHEBI:58210"/>
    </cofactor>
</comment>
<comment type="pathway">
    <text evidence="4">Cofactor metabolism; pyridoxal 5'-phosphate salvage; pyridoxal 5'-phosphate from pyridoxine 5'-phosphate: step 1/1.</text>
</comment>
<organism evidence="17 18">
    <name type="scientific">Protopolystoma xenopodis</name>
    <dbReference type="NCBI Taxonomy" id="117903"/>
    <lineage>
        <taxon>Eukaryota</taxon>
        <taxon>Metazoa</taxon>
        <taxon>Spiralia</taxon>
        <taxon>Lophotrochozoa</taxon>
        <taxon>Platyhelminthes</taxon>
        <taxon>Monogenea</taxon>
        <taxon>Polyopisthocotylea</taxon>
        <taxon>Polystomatidea</taxon>
        <taxon>Polystomatidae</taxon>
        <taxon>Protopolystoma</taxon>
    </lineage>
</organism>
<comment type="function">
    <text evidence="2">Catalyzes the oxidation of either pyridoxine 5'-phosphate (PNP) or pyridoxamine 5'-phosphate (PMP) into pyridoxal 5'-phosphate (PLP).</text>
</comment>
<reference evidence="17" key="1">
    <citation type="submission" date="2018-11" db="EMBL/GenBank/DDBJ databases">
        <authorList>
            <consortium name="Pathogen Informatics"/>
        </authorList>
    </citation>
    <scope>NUCLEOTIDE SEQUENCE</scope>
</reference>
<dbReference type="InterPro" id="IPR012349">
    <property type="entry name" value="Split_barrel_FMN-bd"/>
</dbReference>
<dbReference type="AlphaFoldDB" id="A0A448XHA2"/>
<keyword evidence="18" id="KW-1185">Reference proteome</keyword>
<dbReference type="GO" id="GO:0004733">
    <property type="term" value="F:pyridoxamine phosphate oxidase activity"/>
    <property type="evidence" value="ECO:0007669"/>
    <property type="project" value="UniProtKB-EC"/>
</dbReference>
<evidence type="ECO:0000256" key="9">
    <source>
        <dbReference type="ARBA" id="ARBA00022643"/>
    </source>
</evidence>
<dbReference type="EMBL" id="CAAALY010252951">
    <property type="protein sequence ID" value="VEL36707.1"/>
    <property type="molecule type" value="Genomic_DNA"/>
</dbReference>
<protein>
    <recommendedName>
        <fullName evidence="14">Pyridoxine-5'-phosphate oxidase</fullName>
        <ecNumber evidence="7">1.4.3.5</ecNumber>
    </recommendedName>
    <alternativeName>
        <fullName evidence="15">Pyridoxamine-phosphate oxidase</fullName>
    </alternativeName>
</protein>
<evidence type="ECO:0000256" key="7">
    <source>
        <dbReference type="ARBA" id="ARBA00012801"/>
    </source>
</evidence>
<evidence type="ECO:0000259" key="16">
    <source>
        <dbReference type="Pfam" id="PF01243"/>
    </source>
</evidence>
<dbReference type="FunFam" id="2.30.110.10:FF:000020">
    <property type="entry name" value="PNPO isoform 11"/>
    <property type="match status" value="1"/>
</dbReference>
<evidence type="ECO:0000256" key="10">
    <source>
        <dbReference type="ARBA" id="ARBA00023002"/>
    </source>
</evidence>
<evidence type="ECO:0000256" key="8">
    <source>
        <dbReference type="ARBA" id="ARBA00022630"/>
    </source>
</evidence>
<evidence type="ECO:0000256" key="5">
    <source>
        <dbReference type="ARBA" id="ARBA00007301"/>
    </source>
</evidence>
<keyword evidence="9" id="KW-0288">FMN</keyword>
<comment type="similarity">
    <text evidence="5">Belongs to the pyridoxamine 5'-phosphate oxidase family.</text>
</comment>
<evidence type="ECO:0000256" key="3">
    <source>
        <dbReference type="ARBA" id="ARBA00004738"/>
    </source>
</evidence>
<dbReference type="Pfam" id="PF01243">
    <property type="entry name" value="PNPOx_N"/>
    <property type="match status" value="1"/>
</dbReference>
<dbReference type="InterPro" id="IPR000659">
    <property type="entry name" value="Pyridox_Oxase"/>
</dbReference>
<evidence type="ECO:0000256" key="14">
    <source>
        <dbReference type="ARBA" id="ARBA00073441"/>
    </source>
</evidence>
<evidence type="ECO:0000256" key="4">
    <source>
        <dbReference type="ARBA" id="ARBA00005037"/>
    </source>
</evidence>
<comment type="catalytic activity">
    <reaction evidence="12">
        <text>pyridoxamine 5'-phosphate + O2 + H2O = pyridoxal 5'-phosphate + H2O2 + NH4(+)</text>
        <dbReference type="Rhea" id="RHEA:15817"/>
        <dbReference type="ChEBI" id="CHEBI:15377"/>
        <dbReference type="ChEBI" id="CHEBI:15379"/>
        <dbReference type="ChEBI" id="CHEBI:16240"/>
        <dbReference type="ChEBI" id="CHEBI:28938"/>
        <dbReference type="ChEBI" id="CHEBI:58451"/>
        <dbReference type="ChEBI" id="CHEBI:597326"/>
        <dbReference type="EC" id="1.4.3.5"/>
    </reaction>
    <physiologicalReaction direction="left-to-right" evidence="12">
        <dbReference type="Rhea" id="RHEA:15818"/>
    </physiologicalReaction>
</comment>
<evidence type="ECO:0000256" key="2">
    <source>
        <dbReference type="ARBA" id="ARBA00003691"/>
    </source>
</evidence>
<evidence type="ECO:0000256" key="12">
    <source>
        <dbReference type="ARBA" id="ARBA00050530"/>
    </source>
</evidence>
<evidence type="ECO:0000256" key="15">
    <source>
        <dbReference type="ARBA" id="ARBA00077914"/>
    </source>
</evidence>
<evidence type="ECO:0000313" key="18">
    <source>
        <dbReference type="Proteomes" id="UP000784294"/>
    </source>
</evidence>
<dbReference type="UniPathway" id="UPA01068">
    <property type="reaction ID" value="UER00304"/>
</dbReference>
<keyword evidence="11" id="KW-0664">Pyridoxine biosynthesis</keyword>
<evidence type="ECO:0000256" key="13">
    <source>
        <dbReference type="ARBA" id="ARBA00052947"/>
    </source>
</evidence>
<dbReference type="NCBIfam" id="NF004231">
    <property type="entry name" value="PRK05679.1"/>
    <property type="match status" value="1"/>
</dbReference>